<evidence type="ECO:0000313" key="3">
    <source>
        <dbReference type="WBParaSite" id="ACRNAN_scaffold22.g27121.t1"/>
    </source>
</evidence>
<proteinExistence type="predicted"/>
<dbReference type="PANTHER" id="PTHR45716:SF2">
    <property type="entry name" value="BITESIZE, ISOFORM I"/>
    <property type="match status" value="1"/>
</dbReference>
<evidence type="ECO:0000259" key="1">
    <source>
        <dbReference type="PROSITE" id="PS50004"/>
    </source>
</evidence>
<sequence length="118" mass="13647">MGHAQNLPLVGNEQAPDSYVKTYIQPDRDRSTKRKSGVVRNNQNPTYNEEIIYTFGSEEYMLSKTLQVSIWHSGSSIVGDNFPLCQTSIDLDKLLQVKNDKKGNRILENWFNLYHQRN</sequence>
<dbReference type="InterPro" id="IPR035892">
    <property type="entry name" value="C2_domain_sf"/>
</dbReference>
<dbReference type="GO" id="GO:0006887">
    <property type="term" value="P:exocytosis"/>
    <property type="evidence" value="ECO:0007669"/>
    <property type="project" value="TreeGrafter"/>
</dbReference>
<dbReference type="Pfam" id="PF00168">
    <property type="entry name" value="C2"/>
    <property type="match status" value="1"/>
</dbReference>
<dbReference type="InterPro" id="IPR000008">
    <property type="entry name" value="C2_dom"/>
</dbReference>
<dbReference type="GO" id="GO:0070382">
    <property type="term" value="C:exocytic vesicle"/>
    <property type="evidence" value="ECO:0007669"/>
    <property type="project" value="TreeGrafter"/>
</dbReference>
<dbReference type="Proteomes" id="UP000887540">
    <property type="component" value="Unplaced"/>
</dbReference>
<organism evidence="2 3">
    <name type="scientific">Acrobeloides nanus</name>
    <dbReference type="NCBI Taxonomy" id="290746"/>
    <lineage>
        <taxon>Eukaryota</taxon>
        <taxon>Metazoa</taxon>
        <taxon>Ecdysozoa</taxon>
        <taxon>Nematoda</taxon>
        <taxon>Chromadorea</taxon>
        <taxon>Rhabditida</taxon>
        <taxon>Tylenchina</taxon>
        <taxon>Cephalobomorpha</taxon>
        <taxon>Cephaloboidea</taxon>
        <taxon>Cephalobidae</taxon>
        <taxon>Acrobeloides</taxon>
    </lineage>
</organism>
<dbReference type="AlphaFoldDB" id="A0A914DA20"/>
<dbReference type="WBParaSite" id="ACRNAN_scaffold22.g27121.t1">
    <property type="protein sequence ID" value="ACRNAN_scaffold22.g27121.t1"/>
    <property type="gene ID" value="ACRNAN_scaffold22.g27121"/>
</dbReference>
<dbReference type="Gene3D" id="2.60.40.150">
    <property type="entry name" value="C2 domain"/>
    <property type="match status" value="1"/>
</dbReference>
<protein>
    <submittedName>
        <fullName evidence="3">C2 domain-containing protein</fullName>
    </submittedName>
</protein>
<reference evidence="3" key="1">
    <citation type="submission" date="2022-11" db="UniProtKB">
        <authorList>
            <consortium name="WormBaseParasite"/>
        </authorList>
    </citation>
    <scope>IDENTIFICATION</scope>
</reference>
<evidence type="ECO:0000313" key="2">
    <source>
        <dbReference type="Proteomes" id="UP000887540"/>
    </source>
</evidence>
<dbReference type="PROSITE" id="PS50004">
    <property type="entry name" value="C2"/>
    <property type="match status" value="1"/>
</dbReference>
<feature type="domain" description="C2" evidence="1">
    <location>
        <begin position="1"/>
        <end position="107"/>
    </location>
</feature>
<keyword evidence="2" id="KW-1185">Reference proteome</keyword>
<dbReference type="SMART" id="SM00239">
    <property type="entry name" value="C2"/>
    <property type="match status" value="1"/>
</dbReference>
<accession>A0A914DA20</accession>
<dbReference type="PANTHER" id="PTHR45716">
    <property type="entry name" value="BITESIZE, ISOFORM I"/>
    <property type="match status" value="1"/>
</dbReference>
<dbReference type="SUPFAM" id="SSF49562">
    <property type="entry name" value="C2 domain (Calcium/lipid-binding domain, CaLB)"/>
    <property type="match status" value="1"/>
</dbReference>
<dbReference type="GO" id="GO:0005886">
    <property type="term" value="C:plasma membrane"/>
    <property type="evidence" value="ECO:0007669"/>
    <property type="project" value="TreeGrafter"/>
</dbReference>
<name>A0A914DA20_9BILA</name>
<dbReference type="GO" id="GO:0042043">
    <property type="term" value="F:neurexin family protein binding"/>
    <property type="evidence" value="ECO:0007669"/>
    <property type="project" value="TreeGrafter"/>
</dbReference>